<dbReference type="EMBL" id="LCFQ01000013">
    <property type="protein sequence ID" value="KKS97150.1"/>
    <property type="molecule type" value="Genomic_DNA"/>
</dbReference>
<dbReference type="AlphaFoldDB" id="A0A0G1DH25"/>
<dbReference type="InterPro" id="IPR051200">
    <property type="entry name" value="Host-pathogen_enzymatic-act"/>
</dbReference>
<dbReference type="InterPro" id="IPR015943">
    <property type="entry name" value="WD40/YVTN_repeat-like_dom_sf"/>
</dbReference>
<proteinExistence type="predicted"/>
<organism evidence="1 2">
    <name type="scientific">Candidatus Woesebacteria bacterium GW2011_GWB1_43_14</name>
    <dbReference type="NCBI Taxonomy" id="1618578"/>
    <lineage>
        <taxon>Bacteria</taxon>
        <taxon>Candidatus Woeseibacteriota</taxon>
    </lineage>
</organism>
<protein>
    <submittedName>
        <fullName evidence="1">Uncharacterized protein</fullName>
    </submittedName>
</protein>
<dbReference type="STRING" id="1618578.UV74_C0013G0272"/>
<dbReference type="Gene3D" id="2.130.10.10">
    <property type="entry name" value="YVTN repeat-like/Quinoprotein amine dehydrogenase"/>
    <property type="match status" value="1"/>
</dbReference>
<evidence type="ECO:0000313" key="1">
    <source>
        <dbReference type="EMBL" id="KKS97150.1"/>
    </source>
</evidence>
<reference evidence="1 2" key="1">
    <citation type="journal article" date="2015" name="Nature">
        <title>rRNA introns, odd ribosomes, and small enigmatic genomes across a large radiation of phyla.</title>
        <authorList>
            <person name="Brown C.T."/>
            <person name="Hug L.A."/>
            <person name="Thomas B.C."/>
            <person name="Sharon I."/>
            <person name="Castelle C.J."/>
            <person name="Singh A."/>
            <person name="Wilkins M.J."/>
            <person name="Williams K.H."/>
            <person name="Banfield J.F."/>
        </authorList>
    </citation>
    <scope>NUCLEOTIDE SEQUENCE [LARGE SCALE GENOMIC DNA]</scope>
</reference>
<evidence type="ECO:0000313" key="2">
    <source>
        <dbReference type="Proteomes" id="UP000034090"/>
    </source>
</evidence>
<dbReference type="InterPro" id="IPR011044">
    <property type="entry name" value="Quino_amine_DH_bsu"/>
</dbReference>
<dbReference type="Pfam" id="PF10282">
    <property type="entry name" value="Lactonase"/>
    <property type="match status" value="1"/>
</dbReference>
<sequence length="359" mass="40674">MKEVGRYVPEILDFKNLPKHIKRYWRTTISPPPESKIFLPPERVVETGEKLDGIETRPQPKQVVYDPSKRNAYVSCMSGRSLQKFSHDNRKLHFADEVNFEDQCVEVAIDGGLLYATTTNFERPPRKTRNQLWIINAENLSILSSLNTGGNWSKLIAVNPIHNEIMISNWHSHNISVIDTSDSFAPKLKQTLEWGEAPRGIAFAPDGNSAIVTGFYSGNLGVFKKYSDEWFNITTTEPFEKPRYSGNMRHIIIDERGEYAYVSNLGRNLLLQYSTDTLKNTKKIAVGKSPNSIDFLGNNEIIVSCRGSSCVYLVDIDKEKVQGRSQYTGKEPTGLCRVSNSSFLVTCFGDNTLEFHQIH</sequence>
<dbReference type="PANTHER" id="PTHR47197:SF3">
    <property type="entry name" value="DIHYDRO-HEME D1 DEHYDROGENASE"/>
    <property type="match status" value="1"/>
</dbReference>
<dbReference type="Proteomes" id="UP000034090">
    <property type="component" value="Unassembled WGS sequence"/>
</dbReference>
<gene>
    <name evidence="1" type="ORF">UV74_C0013G0272</name>
</gene>
<comment type="caution">
    <text evidence="1">The sequence shown here is derived from an EMBL/GenBank/DDBJ whole genome shotgun (WGS) entry which is preliminary data.</text>
</comment>
<dbReference type="InterPro" id="IPR019405">
    <property type="entry name" value="Lactonase_7-beta_prop"/>
</dbReference>
<dbReference type="SUPFAM" id="SSF50969">
    <property type="entry name" value="YVTN repeat-like/Quinoprotein amine dehydrogenase"/>
    <property type="match status" value="1"/>
</dbReference>
<dbReference type="PANTHER" id="PTHR47197">
    <property type="entry name" value="PROTEIN NIRF"/>
    <property type="match status" value="1"/>
</dbReference>
<name>A0A0G1DH25_9BACT</name>
<accession>A0A0G1DH25</accession>